<evidence type="ECO:0000256" key="1">
    <source>
        <dbReference type="ARBA" id="ARBA00001633"/>
    </source>
</evidence>
<comment type="caution">
    <text evidence="10">The sequence shown here is derived from an EMBL/GenBank/DDBJ whole genome shotgun (WGS) entry which is preliminary data.</text>
</comment>
<dbReference type="InterPro" id="IPR045186">
    <property type="entry name" value="Indole-3-glycerol_P_synth"/>
</dbReference>
<dbReference type="GO" id="GO:0004640">
    <property type="term" value="F:phosphoribosylanthranilate isomerase activity"/>
    <property type="evidence" value="ECO:0007669"/>
    <property type="project" value="TreeGrafter"/>
</dbReference>
<dbReference type="GO" id="GO:0004425">
    <property type="term" value="F:indole-3-glycerol-phosphate synthase activity"/>
    <property type="evidence" value="ECO:0007669"/>
    <property type="project" value="UniProtKB-EC"/>
</dbReference>
<keyword evidence="4" id="KW-0028">Amino-acid biosynthesis</keyword>
<dbReference type="Gene3D" id="3.20.20.70">
    <property type="entry name" value="Aldolase class I"/>
    <property type="match status" value="1"/>
</dbReference>
<evidence type="ECO:0000256" key="2">
    <source>
        <dbReference type="ARBA" id="ARBA00004696"/>
    </source>
</evidence>
<reference evidence="11" key="1">
    <citation type="journal article" date="2019" name="Nat. Commun.">
        <title>Expansion of phycobilisome linker gene families in mesophilic red algae.</title>
        <authorList>
            <person name="Lee J."/>
            <person name="Kim D."/>
            <person name="Bhattacharya D."/>
            <person name="Yoon H.S."/>
        </authorList>
    </citation>
    <scope>NUCLEOTIDE SEQUENCE [LARGE SCALE GENOMIC DNA]</scope>
    <source>
        <strain evidence="11">CCMP 1328</strain>
    </source>
</reference>
<organism evidence="10 11">
    <name type="scientific">Porphyridium purpureum</name>
    <name type="common">Red alga</name>
    <name type="synonym">Porphyridium cruentum</name>
    <dbReference type="NCBI Taxonomy" id="35688"/>
    <lineage>
        <taxon>Eukaryota</taxon>
        <taxon>Rhodophyta</taxon>
        <taxon>Bangiophyceae</taxon>
        <taxon>Porphyridiales</taxon>
        <taxon>Porphyridiaceae</taxon>
        <taxon>Porphyridium</taxon>
    </lineage>
</organism>
<evidence type="ECO:0000256" key="6">
    <source>
        <dbReference type="ARBA" id="ARBA00022822"/>
    </source>
</evidence>
<evidence type="ECO:0000256" key="3">
    <source>
        <dbReference type="ARBA" id="ARBA00012362"/>
    </source>
</evidence>
<dbReference type="OrthoDB" id="524799at2759"/>
<keyword evidence="11" id="KW-1185">Reference proteome</keyword>
<dbReference type="OMA" id="METIVEC"/>
<accession>A0A5J4Z781</accession>
<dbReference type="AlphaFoldDB" id="A0A5J4Z781"/>
<keyword evidence="5" id="KW-0210">Decarboxylase</keyword>
<dbReference type="Pfam" id="PF00218">
    <property type="entry name" value="IGPS"/>
    <property type="match status" value="1"/>
</dbReference>
<evidence type="ECO:0000256" key="5">
    <source>
        <dbReference type="ARBA" id="ARBA00022793"/>
    </source>
</evidence>
<dbReference type="SUPFAM" id="SSF51366">
    <property type="entry name" value="Ribulose-phoshate binding barrel"/>
    <property type="match status" value="1"/>
</dbReference>
<comment type="catalytic activity">
    <reaction evidence="1">
        <text>1-(2-carboxyphenylamino)-1-deoxy-D-ribulose 5-phosphate + H(+) = (1S,2R)-1-C-(indol-3-yl)glycerol 3-phosphate + CO2 + H2O</text>
        <dbReference type="Rhea" id="RHEA:23476"/>
        <dbReference type="ChEBI" id="CHEBI:15377"/>
        <dbReference type="ChEBI" id="CHEBI:15378"/>
        <dbReference type="ChEBI" id="CHEBI:16526"/>
        <dbReference type="ChEBI" id="CHEBI:58613"/>
        <dbReference type="ChEBI" id="CHEBI:58866"/>
        <dbReference type="EC" id="4.1.1.48"/>
    </reaction>
</comment>
<keyword evidence="7" id="KW-0057">Aromatic amino acid biosynthesis</keyword>
<comment type="pathway">
    <text evidence="2">Amino-acid biosynthesis; L-tryptophan biosynthesis; L-tryptophan from chorismate: step 4/5.</text>
</comment>
<evidence type="ECO:0000256" key="7">
    <source>
        <dbReference type="ARBA" id="ARBA00023141"/>
    </source>
</evidence>
<evidence type="ECO:0000313" key="11">
    <source>
        <dbReference type="Proteomes" id="UP000324585"/>
    </source>
</evidence>
<dbReference type="InterPro" id="IPR013785">
    <property type="entry name" value="Aldolase_TIM"/>
</dbReference>
<proteinExistence type="predicted"/>
<protein>
    <recommendedName>
        <fullName evidence="3">indole-3-glycerol-phosphate synthase</fullName>
        <ecNumber evidence="3">4.1.1.48</ecNumber>
    </recommendedName>
</protein>
<evidence type="ECO:0000256" key="4">
    <source>
        <dbReference type="ARBA" id="ARBA00022605"/>
    </source>
</evidence>
<dbReference type="InterPro" id="IPR013798">
    <property type="entry name" value="Indole-3-glycerol_P_synth_dom"/>
</dbReference>
<dbReference type="Proteomes" id="UP000324585">
    <property type="component" value="Unassembled WGS sequence"/>
</dbReference>
<keyword evidence="8" id="KW-0456">Lyase</keyword>
<dbReference type="EMBL" id="VRMN01000001">
    <property type="protein sequence ID" value="KAA8499781.1"/>
    <property type="molecule type" value="Genomic_DNA"/>
</dbReference>
<evidence type="ECO:0000313" key="10">
    <source>
        <dbReference type="EMBL" id="KAA8499781.1"/>
    </source>
</evidence>
<dbReference type="GO" id="GO:0000162">
    <property type="term" value="P:L-tryptophan biosynthetic process"/>
    <property type="evidence" value="ECO:0007669"/>
    <property type="project" value="UniProtKB-UniPathway"/>
</dbReference>
<evidence type="ECO:0000259" key="9">
    <source>
        <dbReference type="Pfam" id="PF00218"/>
    </source>
</evidence>
<dbReference type="PANTHER" id="PTHR22854">
    <property type="entry name" value="TRYPTOPHAN BIOSYNTHESIS PROTEIN"/>
    <property type="match status" value="1"/>
</dbReference>
<gene>
    <name evidence="10" type="ORF">FVE85_7366</name>
</gene>
<dbReference type="UniPathway" id="UPA00035">
    <property type="reaction ID" value="UER00043"/>
</dbReference>
<dbReference type="EC" id="4.1.1.48" evidence="3"/>
<dbReference type="InterPro" id="IPR011060">
    <property type="entry name" value="RibuloseP-bd_barrel"/>
</dbReference>
<evidence type="ECO:0000256" key="8">
    <source>
        <dbReference type="ARBA" id="ARBA00023239"/>
    </source>
</evidence>
<feature type="domain" description="Indole-3-glycerol phosphate synthase" evidence="9">
    <location>
        <begin position="106"/>
        <end position="297"/>
    </location>
</feature>
<keyword evidence="6" id="KW-0822">Tryptophan biosynthesis</keyword>
<dbReference type="PANTHER" id="PTHR22854:SF2">
    <property type="entry name" value="INDOLE-3-GLYCEROL-PHOSPHATE SYNTHASE"/>
    <property type="match status" value="1"/>
</dbReference>
<sequence length="377" mass="41175">MSTEQGPSWRPAGILRDIVKEKEMAMALYENTLSTRPDHPLNLRLAFAAPAGSARLARAMRDAADAGHLCVVAEIKGFQNLGNIPRPRERLSVGELEGLVDASYETPQMLATELAAGGVDAFLVASDAARYGGSLDAVKLVSKQLRKSGTERGPPVIRHDFIIHPIQIAEAAENGATAVNIVAGACLIDLEELLTSATMMGIEAVVECHTEIERDLALEAGAAIIMLSNYDRSIGQLVRGRAEQLVSEIPEFVQTLAYGGITTATDAWRYMDMGFDGVVIGTSLLKSRRRTDFVRELKSEKRVARSSMFGNFGYDNSRMSSKAFDVARSEMEASAAVNDDQILKEIENELMSITDEHERRTVEAWLADYRRSAANPQ</sequence>
<name>A0A5J4Z781_PORPP</name>